<dbReference type="PANTHER" id="PTHR43304:SF1">
    <property type="entry name" value="PAC DOMAIN-CONTAINING PROTEIN"/>
    <property type="match status" value="1"/>
</dbReference>
<feature type="domain" description="Histidine kinase" evidence="6">
    <location>
        <begin position="162"/>
        <end position="375"/>
    </location>
</feature>
<gene>
    <name evidence="7" type="ORF">MNODULE_04500</name>
</gene>
<keyword evidence="4" id="KW-0808">Transferase</keyword>
<evidence type="ECO:0000256" key="5">
    <source>
        <dbReference type="ARBA" id="ARBA00022777"/>
    </source>
</evidence>
<dbReference type="EMBL" id="VTOW01000001">
    <property type="protein sequence ID" value="NKE70003.1"/>
    <property type="molecule type" value="Genomic_DNA"/>
</dbReference>
<dbReference type="InterPro" id="IPR003661">
    <property type="entry name" value="HisK_dim/P_dom"/>
</dbReference>
<evidence type="ECO:0000256" key="1">
    <source>
        <dbReference type="ARBA" id="ARBA00000085"/>
    </source>
</evidence>
<dbReference type="SUPFAM" id="SSF55785">
    <property type="entry name" value="PYP-like sensor domain (PAS domain)"/>
    <property type="match status" value="1"/>
</dbReference>
<dbReference type="CDD" id="cd00082">
    <property type="entry name" value="HisKA"/>
    <property type="match status" value="1"/>
</dbReference>
<evidence type="ECO:0000256" key="3">
    <source>
        <dbReference type="ARBA" id="ARBA00022553"/>
    </source>
</evidence>
<dbReference type="RefSeq" id="WP_168058274.1">
    <property type="nucleotide sequence ID" value="NZ_VTOW01000001.1"/>
</dbReference>
<dbReference type="Proteomes" id="UP000534783">
    <property type="component" value="Unassembled WGS sequence"/>
</dbReference>
<dbReference type="SMART" id="SM00091">
    <property type="entry name" value="PAS"/>
    <property type="match status" value="1"/>
</dbReference>
<dbReference type="CDD" id="cd00130">
    <property type="entry name" value="PAS"/>
    <property type="match status" value="1"/>
</dbReference>
<dbReference type="InterPro" id="IPR036890">
    <property type="entry name" value="HATPase_C_sf"/>
</dbReference>
<name>A0A7X6DMK4_9BACT</name>
<dbReference type="FunFam" id="3.30.565.10:FF:000006">
    <property type="entry name" value="Sensor histidine kinase WalK"/>
    <property type="match status" value="1"/>
</dbReference>
<evidence type="ECO:0000256" key="4">
    <source>
        <dbReference type="ARBA" id="ARBA00022679"/>
    </source>
</evidence>
<dbReference type="Pfam" id="PF08448">
    <property type="entry name" value="PAS_4"/>
    <property type="match status" value="1"/>
</dbReference>
<organism evidence="7 8">
    <name type="scientific">Candidatus Manganitrophus noduliformans</name>
    <dbReference type="NCBI Taxonomy" id="2606439"/>
    <lineage>
        <taxon>Bacteria</taxon>
        <taxon>Pseudomonadati</taxon>
        <taxon>Nitrospirota</taxon>
        <taxon>Nitrospiria</taxon>
        <taxon>Candidatus Troglogloeales</taxon>
        <taxon>Candidatus Manganitrophaceae</taxon>
        <taxon>Candidatus Manganitrophus</taxon>
    </lineage>
</organism>
<dbReference type="PRINTS" id="PR00344">
    <property type="entry name" value="BCTRLSENSOR"/>
</dbReference>
<dbReference type="SMART" id="SM00387">
    <property type="entry name" value="HATPase_c"/>
    <property type="match status" value="1"/>
</dbReference>
<evidence type="ECO:0000256" key="2">
    <source>
        <dbReference type="ARBA" id="ARBA00012438"/>
    </source>
</evidence>
<dbReference type="InterPro" id="IPR036097">
    <property type="entry name" value="HisK_dim/P_sf"/>
</dbReference>
<dbReference type="InterPro" id="IPR005467">
    <property type="entry name" value="His_kinase_dom"/>
</dbReference>
<proteinExistence type="predicted"/>
<dbReference type="InterPro" id="IPR003594">
    <property type="entry name" value="HATPase_dom"/>
</dbReference>
<dbReference type="Pfam" id="PF00512">
    <property type="entry name" value="HisKA"/>
    <property type="match status" value="1"/>
</dbReference>
<dbReference type="Gene3D" id="1.10.287.130">
    <property type="match status" value="1"/>
</dbReference>
<dbReference type="SUPFAM" id="SSF55874">
    <property type="entry name" value="ATPase domain of HSP90 chaperone/DNA topoisomerase II/histidine kinase"/>
    <property type="match status" value="1"/>
</dbReference>
<sequence>MPPERERVERALQAALTYADGIIDTIREPLLILDAKMRIKRANRSFYETFRVSPDETEHHSLYDLGNGQWDIPALRTQMEEVLPRSRQFENFEVEHDFPTIGRRTMLLNARQVRTGDNTVETGTILLAIEDATERKRVEKELARRAAELARSNAELEQFAYVASHDLQEPLRIVASYTQLLSRRYQGRLDTDADEFIAYIVDGAVRMKQLINDLLAYSRVSTQGKAFAPVDCEEIFRQTLINLGMSVEESGAVVTRDPLPTIPGDASQLGQLFQNLIGNAIKFRGDHPPRIHLSAKEKQNEWLFSVQDNGIGIEPEYKDRIFIIFQRLHGKNEYPGTGIGLAVCRKIVERHGGTIWVESALGKGSTFYFTVGKSGEK</sequence>
<comment type="catalytic activity">
    <reaction evidence="1">
        <text>ATP + protein L-histidine = ADP + protein N-phospho-L-histidine.</text>
        <dbReference type="EC" id="2.7.13.3"/>
    </reaction>
</comment>
<evidence type="ECO:0000313" key="8">
    <source>
        <dbReference type="Proteomes" id="UP000534783"/>
    </source>
</evidence>
<keyword evidence="3" id="KW-0597">Phosphoprotein</keyword>
<dbReference type="Pfam" id="PF02518">
    <property type="entry name" value="HATPase_c"/>
    <property type="match status" value="1"/>
</dbReference>
<dbReference type="SMART" id="SM00388">
    <property type="entry name" value="HisKA"/>
    <property type="match status" value="1"/>
</dbReference>
<dbReference type="AlphaFoldDB" id="A0A7X6DMK4"/>
<dbReference type="InterPro" id="IPR013656">
    <property type="entry name" value="PAS_4"/>
</dbReference>
<dbReference type="PROSITE" id="PS50109">
    <property type="entry name" value="HIS_KIN"/>
    <property type="match status" value="1"/>
</dbReference>
<dbReference type="SUPFAM" id="SSF47384">
    <property type="entry name" value="Homodimeric domain of signal transducing histidine kinase"/>
    <property type="match status" value="1"/>
</dbReference>
<dbReference type="PANTHER" id="PTHR43304">
    <property type="entry name" value="PHYTOCHROME-LIKE PROTEIN CPH1"/>
    <property type="match status" value="1"/>
</dbReference>
<keyword evidence="5" id="KW-0418">Kinase</keyword>
<dbReference type="InterPro" id="IPR052162">
    <property type="entry name" value="Sensor_kinase/Photoreceptor"/>
</dbReference>
<keyword evidence="8" id="KW-1185">Reference proteome</keyword>
<dbReference type="InterPro" id="IPR000014">
    <property type="entry name" value="PAS"/>
</dbReference>
<dbReference type="Gene3D" id="3.30.565.10">
    <property type="entry name" value="Histidine kinase-like ATPase, C-terminal domain"/>
    <property type="match status" value="1"/>
</dbReference>
<dbReference type="CDD" id="cd16921">
    <property type="entry name" value="HATPase_FilI-like"/>
    <property type="match status" value="1"/>
</dbReference>
<accession>A0A7X6DMK4</accession>
<dbReference type="GO" id="GO:0000155">
    <property type="term" value="F:phosphorelay sensor kinase activity"/>
    <property type="evidence" value="ECO:0007669"/>
    <property type="project" value="InterPro"/>
</dbReference>
<dbReference type="EC" id="2.7.13.3" evidence="2"/>
<evidence type="ECO:0000259" key="6">
    <source>
        <dbReference type="PROSITE" id="PS50109"/>
    </source>
</evidence>
<dbReference type="Gene3D" id="3.30.450.20">
    <property type="entry name" value="PAS domain"/>
    <property type="match status" value="1"/>
</dbReference>
<dbReference type="InterPro" id="IPR004358">
    <property type="entry name" value="Sig_transdc_His_kin-like_C"/>
</dbReference>
<dbReference type="InterPro" id="IPR035965">
    <property type="entry name" value="PAS-like_dom_sf"/>
</dbReference>
<evidence type="ECO:0000313" key="7">
    <source>
        <dbReference type="EMBL" id="NKE70003.1"/>
    </source>
</evidence>
<reference evidence="7 8" key="1">
    <citation type="journal article" date="2020" name="Nature">
        <title>Bacterial chemolithoautotrophy via manganese oxidation.</title>
        <authorList>
            <person name="Yu H."/>
            <person name="Leadbetter J.R."/>
        </authorList>
    </citation>
    <scope>NUCLEOTIDE SEQUENCE [LARGE SCALE GENOMIC DNA]</scope>
    <source>
        <strain evidence="7 8">Mn-1</strain>
    </source>
</reference>
<comment type="caution">
    <text evidence="7">The sequence shown here is derived from an EMBL/GenBank/DDBJ whole genome shotgun (WGS) entry which is preliminary data.</text>
</comment>
<protein>
    <recommendedName>
        <fullName evidence="2">histidine kinase</fullName>
        <ecNumber evidence="2">2.7.13.3</ecNumber>
    </recommendedName>
</protein>